<protein>
    <submittedName>
        <fullName evidence="1">Uncharacterized protein</fullName>
    </submittedName>
</protein>
<evidence type="ECO:0000313" key="1">
    <source>
        <dbReference type="EMBL" id="GBP38123.1"/>
    </source>
</evidence>
<evidence type="ECO:0000313" key="2">
    <source>
        <dbReference type="Proteomes" id="UP000299102"/>
    </source>
</evidence>
<accession>A0A4C1VHJ8</accession>
<proteinExistence type="predicted"/>
<dbReference type="EMBL" id="BGZK01000344">
    <property type="protein sequence ID" value="GBP38123.1"/>
    <property type="molecule type" value="Genomic_DNA"/>
</dbReference>
<dbReference type="AlphaFoldDB" id="A0A4C1VHJ8"/>
<keyword evidence="2" id="KW-1185">Reference proteome</keyword>
<name>A0A4C1VHJ8_EUMVA</name>
<dbReference type="Proteomes" id="UP000299102">
    <property type="component" value="Unassembled WGS sequence"/>
</dbReference>
<gene>
    <name evidence="1" type="ORF">EVAR_80406_1</name>
</gene>
<organism evidence="1 2">
    <name type="scientific">Eumeta variegata</name>
    <name type="common">Bagworm moth</name>
    <name type="synonym">Eumeta japonica</name>
    <dbReference type="NCBI Taxonomy" id="151549"/>
    <lineage>
        <taxon>Eukaryota</taxon>
        <taxon>Metazoa</taxon>
        <taxon>Ecdysozoa</taxon>
        <taxon>Arthropoda</taxon>
        <taxon>Hexapoda</taxon>
        <taxon>Insecta</taxon>
        <taxon>Pterygota</taxon>
        <taxon>Neoptera</taxon>
        <taxon>Endopterygota</taxon>
        <taxon>Lepidoptera</taxon>
        <taxon>Glossata</taxon>
        <taxon>Ditrysia</taxon>
        <taxon>Tineoidea</taxon>
        <taxon>Psychidae</taxon>
        <taxon>Oiketicinae</taxon>
        <taxon>Eumeta</taxon>
    </lineage>
</organism>
<reference evidence="1 2" key="1">
    <citation type="journal article" date="2019" name="Commun. Biol.">
        <title>The bagworm genome reveals a unique fibroin gene that provides high tensile strength.</title>
        <authorList>
            <person name="Kono N."/>
            <person name="Nakamura H."/>
            <person name="Ohtoshi R."/>
            <person name="Tomita M."/>
            <person name="Numata K."/>
            <person name="Arakawa K."/>
        </authorList>
    </citation>
    <scope>NUCLEOTIDE SEQUENCE [LARGE SCALE GENOMIC DNA]</scope>
</reference>
<sequence>MLRRVDAPWRIEDARKWVQRGALHEDWFDMSDHSSEPANSDLFARRYTGGVPTTVNSRNARKIDLECIYDEIANINLVIGRREPRSGARTHAVCRLKLSSKVTTIAYRVVVSKSKLRSIEEKDIKRVRTGVNCSQSKS</sequence>
<comment type="caution">
    <text evidence="1">The sequence shown here is derived from an EMBL/GenBank/DDBJ whole genome shotgun (WGS) entry which is preliminary data.</text>
</comment>